<feature type="transmembrane region" description="Helical" evidence="9">
    <location>
        <begin position="255"/>
        <end position="279"/>
    </location>
</feature>
<keyword evidence="2" id="KW-0813">Transport</keyword>
<sequence length="290" mass="31154">MMFILQTIILGLCLGFVYALMATGLTLIFGVMRIVNLAHPIFILVGAFVAYYLFVIYGIDPILAIPLCAAVTALLGAITYKLVFEKDAGAQTYSEMTVLLTFGTAMVLDGTLSYFFKNTQRITSPPYATDAIFIGDIFLPTAQLYSGLLSIGLIIALGLFLKFSKLGIAIRATSLSRVNAELVGINVKFVCLFSFILGCALAGCAGALVSFVFSFFPAKHWEWIAILMSLVVLGGMGSILGVVISAAILTVMASLVGAFIAPAWSTLVFFVALFVMLLIKPHGMFGKYLE</sequence>
<keyword evidence="4 9" id="KW-0812">Transmembrane</keyword>
<dbReference type="PANTHER" id="PTHR11795">
    <property type="entry name" value="BRANCHED-CHAIN AMINO ACID TRANSPORT SYSTEM PERMEASE PROTEIN LIVH"/>
    <property type="match status" value="1"/>
</dbReference>
<evidence type="ECO:0000256" key="4">
    <source>
        <dbReference type="ARBA" id="ARBA00022692"/>
    </source>
</evidence>
<gene>
    <name evidence="10" type="ORF">DBW71_05770</name>
</gene>
<feature type="transmembrane region" description="Helical" evidence="9">
    <location>
        <begin position="137"/>
        <end position="161"/>
    </location>
</feature>
<dbReference type="GO" id="GO:0022857">
    <property type="term" value="F:transmembrane transporter activity"/>
    <property type="evidence" value="ECO:0007669"/>
    <property type="project" value="InterPro"/>
</dbReference>
<feature type="transmembrane region" description="Helical" evidence="9">
    <location>
        <begin position="7"/>
        <end position="31"/>
    </location>
</feature>
<accession>A0A368DLS8</accession>
<keyword evidence="6 9" id="KW-1133">Transmembrane helix</keyword>
<dbReference type="PANTHER" id="PTHR11795:SF445">
    <property type="entry name" value="AMINO ACID ABC TRANSPORTER PERMEASE PROTEIN"/>
    <property type="match status" value="1"/>
</dbReference>
<evidence type="ECO:0000256" key="5">
    <source>
        <dbReference type="ARBA" id="ARBA00022970"/>
    </source>
</evidence>
<evidence type="ECO:0000256" key="2">
    <source>
        <dbReference type="ARBA" id="ARBA00022448"/>
    </source>
</evidence>
<dbReference type="GO" id="GO:0006865">
    <property type="term" value="P:amino acid transport"/>
    <property type="evidence" value="ECO:0007669"/>
    <property type="project" value="UniProtKB-KW"/>
</dbReference>
<dbReference type="InterPro" id="IPR052157">
    <property type="entry name" value="BCAA_transport_permease"/>
</dbReference>
<feature type="transmembrane region" description="Helical" evidence="9">
    <location>
        <begin position="37"/>
        <end position="55"/>
    </location>
</feature>
<protein>
    <submittedName>
        <fullName evidence="10">Branched-chain amino acid ABC transporter permease</fullName>
    </submittedName>
</protein>
<evidence type="ECO:0000256" key="7">
    <source>
        <dbReference type="ARBA" id="ARBA00023136"/>
    </source>
</evidence>
<comment type="similarity">
    <text evidence="8">Belongs to the binding-protein-dependent transport system permease family. LivHM subfamily.</text>
</comment>
<reference evidence="10 11" key="1">
    <citation type="journal article" date="2018" name="Microbiome">
        <title>Fine metagenomic profile of the Mediterranean stratified and mixed water columns revealed by assembly and recruitment.</title>
        <authorList>
            <person name="Haro-Moreno J.M."/>
            <person name="Lopez-Perez M."/>
            <person name="De La Torre J.R."/>
            <person name="Picazo A."/>
            <person name="Camacho A."/>
            <person name="Rodriguez-Valera F."/>
        </authorList>
    </citation>
    <scope>NUCLEOTIDE SEQUENCE [LARGE SCALE GENOMIC DNA]</scope>
    <source>
        <strain evidence="10">MED-G57</strain>
    </source>
</reference>
<dbReference type="EMBL" id="QOQD01000016">
    <property type="protein sequence ID" value="RCL72223.1"/>
    <property type="molecule type" value="Genomic_DNA"/>
</dbReference>
<keyword evidence="5" id="KW-0029">Amino-acid transport</keyword>
<feature type="transmembrane region" description="Helical" evidence="9">
    <location>
        <begin position="223"/>
        <end position="249"/>
    </location>
</feature>
<feature type="transmembrane region" description="Helical" evidence="9">
    <location>
        <begin position="96"/>
        <end position="116"/>
    </location>
</feature>
<dbReference type="CDD" id="cd06582">
    <property type="entry name" value="TM_PBP1_LivH_like"/>
    <property type="match status" value="1"/>
</dbReference>
<evidence type="ECO:0000313" key="10">
    <source>
        <dbReference type="EMBL" id="RCL72223.1"/>
    </source>
</evidence>
<evidence type="ECO:0000256" key="1">
    <source>
        <dbReference type="ARBA" id="ARBA00004651"/>
    </source>
</evidence>
<evidence type="ECO:0000256" key="9">
    <source>
        <dbReference type="SAM" id="Phobius"/>
    </source>
</evidence>
<dbReference type="AlphaFoldDB" id="A0A368DLS8"/>
<feature type="transmembrane region" description="Helical" evidence="9">
    <location>
        <begin position="62"/>
        <end position="84"/>
    </location>
</feature>
<evidence type="ECO:0000256" key="6">
    <source>
        <dbReference type="ARBA" id="ARBA00022989"/>
    </source>
</evidence>
<name>A0A368DLS8_9PROT</name>
<dbReference type="Pfam" id="PF02653">
    <property type="entry name" value="BPD_transp_2"/>
    <property type="match status" value="1"/>
</dbReference>
<evidence type="ECO:0000313" key="11">
    <source>
        <dbReference type="Proteomes" id="UP000253570"/>
    </source>
</evidence>
<dbReference type="GO" id="GO:0005886">
    <property type="term" value="C:plasma membrane"/>
    <property type="evidence" value="ECO:0007669"/>
    <property type="project" value="UniProtKB-SubCell"/>
</dbReference>
<comment type="caution">
    <text evidence="10">The sequence shown here is derived from an EMBL/GenBank/DDBJ whole genome shotgun (WGS) entry which is preliminary data.</text>
</comment>
<proteinExistence type="inferred from homology"/>
<dbReference type="Proteomes" id="UP000253570">
    <property type="component" value="Unassembled WGS sequence"/>
</dbReference>
<dbReference type="InterPro" id="IPR001851">
    <property type="entry name" value="ABC_transp_permease"/>
</dbReference>
<organism evidence="10 11">
    <name type="scientific">PS1 clade bacterium</name>
    <dbReference type="NCBI Taxonomy" id="2175152"/>
    <lineage>
        <taxon>Bacteria</taxon>
        <taxon>Pseudomonadati</taxon>
        <taxon>Pseudomonadota</taxon>
        <taxon>Alphaproteobacteria</taxon>
        <taxon>PS1 clade</taxon>
    </lineage>
</organism>
<evidence type="ECO:0000256" key="3">
    <source>
        <dbReference type="ARBA" id="ARBA00022475"/>
    </source>
</evidence>
<keyword evidence="3" id="KW-1003">Cell membrane</keyword>
<evidence type="ECO:0000256" key="8">
    <source>
        <dbReference type="ARBA" id="ARBA00037998"/>
    </source>
</evidence>
<keyword evidence="7 9" id="KW-0472">Membrane</keyword>
<comment type="subcellular location">
    <subcellularLocation>
        <location evidence="1">Cell membrane</location>
        <topology evidence="1">Multi-pass membrane protein</topology>
    </subcellularLocation>
</comment>
<feature type="transmembrane region" description="Helical" evidence="9">
    <location>
        <begin position="192"/>
        <end position="216"/>
    </location>
</feature>